<reference evidence="2" key="1">
    <citation type="submission" date="2016-10" db="EMBL/GenBank/DDBJ databases">
        <authorList>
            <person name="Varghese N."/>
            <person name="Submissions S."/>
        </authorList>
    </citation>
    <scope>NUCLEOTIDE SEQUENCE [LARGE SCALE GENOMIC DNA]</scope>
    <source>
        <strain evidence="2">DSM 22361</strain>
    </source>
</reference>
<evidence type="ECO:0000313" key="1">
    <source>
        <dbReference type="EMBL" id="SEF96892.1"/>
    </source>
</evidence>
<dbReference type="EMBL" id="FNUT01000004">
    <property type="protein sequence ID" value="SEF96892.1"/>
    <property type="molecule type" value="Genomic_DNA"/>
</dbReference>
<protein>
    <submittedName>
        <fullName evidence="1">Uncharacterized protein</fullName>
    </submittedName>
</protein>
<gene>
    <name evidence="1" type="ORF">SAMN05421877_1041</name>
</gene>
<accession>A0A1H5WBP2</accession>
<name>A0A1H5WBP2_9SPHI</name>
<proteinExistence type="predicted"/>
<dbReference type="AlphaFoldDB" id="A0A1H5WBP2"/>
<organism evidence="1 2">
    <name type="scientific">Sphingobacterium lactis</name>
    <dbReference type="NCBI Taxonomy" id="797291"/>
    <lineage>
        <taxon>Bacteria</taxon>
        <taxon>Pseudomonadati</taxon>
        <taxon>Bacteroidota</taxon>
        <taxon>Sphingobacteriia</taxon>
        <taxon>Sphingobacteriales</taxon>
        <taxon>Sphingobacteriaceae</taxon>
        <taxon>Sphingobacterium</taxon>
    </lineage>
</organism>
<keyword evidence="2" id="KW-1185">Reference proteome</keyword>
<sequence length="41" mass="4094">MGGATGPLALLLWAVSWRTCAQGILPAPGSTLANPGGVQLF</sequence>
<evidence type="ECO:0000313" key="2">
    <source>
        <dbReference type="Proteomes" id="UP000236731"/>
    </source>
</evidence>
<dbReference type="Proteomes" id="UP000236731">
    <property type="component" value="Unassembled WGS sequence"/>
</dbReference>